<dbReference type="Proteomes" id="UP000193925">
    <property type="component" value="Chromosome AFERRI"/>
</dbReference>
<accession>A0A060UNI3</accession>
<dbReference type="EMBL" id="CCCS020000034">
    <property type="protein sequence ID" value="CDQ10207.1"/>
    <property type="molecule type" value="Genomic_DNA"/>
</dbReference>
<reference evidence="2 3" key="3">
    <citation type="submission" date="2017-03" db="EMBL/GenBank/DDBJ databases">
        <authorList>
            <person name="Regsiter A."/>
            <person name="William W."/>
        </authorList>
    </citation>
    <scope>NUCLEOTIDE SEQUENCE [LARGE SCALE GENOMIC DNA]</scope>
    <source>
        <strain evidence="2">PRJEB5721</strain>
    </source>
</reference>
<reference evidence="1" key="2">
    <citation type="submission" date="2014-07" db="EMBL/GenBank/DDBJ databases">
        <title>Initial genome analysis of the psychrotolerant acidophile Acidithiobacillus ferrivorans CF27: insights into iron and sulfur oxidation pathways and into biofilm formation.</title>
        <authorList>
            <person name="Talla E."/>
            <person name="Hedrich S."/>
            <person name="Mangenot S."/>
            <person name="Ji B."/>
            <person name="Johnson D.B."/>
            <person name="Barbe V."/>
            <person name="Bonnefoy V."/>
        </authorList>
    </citation>
    <scope>NUCLEOTIDE SEQUENCE [LARGE SCALE GENOMIC DNA]</scope>
    <source>
        <strain evidence="1">CF27</strain>
    </source>
</reference>
<evidence type="ECO:0000313" key="3">
    <source>
        <dbReference type="Proteomes" id="UP000193925"/>
    </source>
</evidence>
<evidence type="ECO:0000313" key="1">
    <source>
        <dbReference type="EMBL" id="CDQ10207.1"/>
    </source>
</evidence>
<organism evidence="1">
    <name type="scientific">Acidithiobacillus ferrivorans</name>
    <dbReference type="NCBI Taxonomy" id="160808"/>
    <lineage>
        <taxon>Bacteria</taxon>
        <taxon>Pseudomonadati</taxon>
        <taxon>Pseudomonadota</taxon>
        <taxon>Acidithiobacillia</taxon>
        <taxon>Acidithiobacillales</taxon>
        <taxon>Acidithiobacillaceae</taxon>
        <taxon>Acidithiobacillus</taxon>
    </lineage>
</organism>
<keyword evidence="3" id="KW-1185">Reference proteome</keyword>
<evidence type="ECO:0000313" key="2">
    <source>
        <dbReference type="EMBL" id="SMH64168.1"/>
    </source>
</evidence>
<reference evidence="1" key="1">
    <citation type="submission" date="2014-03" db="EMBL/GenBank/DDBJ databases">
        <authorList>
            <person name="Genoscope - CEA"/>
        </authorList>
    </citation>
    <scope>NUCLEOTIDE SEQUENCE [LARGE SCALE GENOMIC DNA]</scope>
    <source>
        <strain evidence="1">CF27</strain>
    </source>
</reference>
<protein>
    <submittedName>
        <fullName evidence="1">Uncharacterized protein</fullName>
    </submittedName>
</protein>
<proteinExistence type="predicted"/>
<gene>
    <name evidence="2" type="ORF">AFERRI_10201</name>
    <name evidence="1" type="ORF">AFERRI_40159</name>
</gene>
<sequence>MRHSAAKQENLMQSALSVSMESHSVLISADTHMYEGGAFRVMLSEDGGDVWMHWRS</sequence>
<name>A0A060UNI3_9PROT</name>
<dbReference type="EMBL" id="LT841305">
    <property type="protein sequence ID" value="SMH64168.1"/>
    <property type="molecule type" value="Genomic_DNA"/>
</dbReference>
<dbReference type="AlphaFoldDB" id="A0A060UNI3"/>